<proteinExistence type="predicted"/>
<gene>
    <name evidence="1" type="ORF">ACFPK0_10530</name>
</gene>
<organism evidence="1 2">
    <name type="scientific">Rhodanobacter ginsenosidimutans</name>
    <dbReference type="NCBI Taxonomy" id="490571"/>
    <lineage>
        <taxon>Bacteria</taxon>
        <taxon>Pseudomonadati</taxon>
        <taxon>Pseudomonadota</taxon>
        <taxon>Gammaproteobacteria</taxon>
        <taxon>Lysobacterales</taxon>
        <taxon>Rhodanobacteraceae</taxon>
        <taxon>Rhodanobacter</taxon>
    </lineage>
</organism>
<evidence type="ECO:0000313" key="1">
    <source>
        <dbReference type="EMBL" id="MFC5440447.1"/>
    </source>
</evidence>
<sequence length="98" mass="11090">MVGINQASLKPFAGKYIWWKTPEDAIAMPERVIAQVMNIGDYADVQTLASQVGDEALREVLIHAEAGQFNERSWAYWHYRLGLSGVDEVPALPVRRFE</sequence>
<dbReference type="EMBL" id="JBHSMM010000002">
    <property type="protein sequence ID" value="MFC5440447.1"/>
    <property type="molecule type" value="Genomic_DNA"/>
</dbReference>
<keyword evidence="2" id="KW-1185">Reference proteome</keyword>
<dbReference type="RefSeq" id="WP_056077865.1">
    <property type="nucleotide sequence ID" value="NZ_JALBWS010000013.1"/>
</dbReference>
<name>A0ABW0JWD2_9GAMM</name>
<reference evidence="2" key="1">
    <citation type="journal article" date="2019" name="Int. J. Syst. Evol. Microbiol.">
        <title>The Global Catalogue of Microorganisms (GCM) 10K type strain sequencing project: providing services to taxonomists for standard genome sequencing and annotation.</title>
        <authorList>
            <consortium name="The Broad Institute Genomics Platform"/>
            <consortium name="The Broad Institute Genome Sequencing Center for Infectious Disease"/>
            <person name="Wu L."/>
            <person name="Ma J."/>
        </authorList>
    </citation>
    <scope>NUCLEOTIDE SEQUENCE [LARGE SCALE GENOMIC DNA]</scope>
    <source>
        <strain evidence="2">KACC 12822</strain>
    </source>
</reference>
<comment type="caution">
    <text evidence="1">The sequence shown here is derived from an EMBL/GenBank/DDBJ whole genome shotgun (WGS) entry which is preliminary data.</text>
</comment>
<protein>
    <submittedName>
        <fullName evidence="1">Uncharacterized protein</fullName>
    </submittedName>
</protein>
<accession>A0ABW0JWD2</accession>
<evidence type="ECO:0000313" key="2">
    <source>
        <dbReference type="Proteomes" id="UP001596018"/>
    </source>
</evidence>
<dbReference type="Proteomes" id="UP001596018">
    <property type="component" value="Unassembled WGS sequence"/>
</dbReference>